<evidence type="ECO:0000313" key="4">
    <source>
        <dbReference type="EMBL" id="SFU62921.1"/>
    </source>
</evidence>
<dbReference type="GO" id="GO:0005829">
    <property type="term" value="C:cytosol"/>
    <property type="evidence" value="ECO:0007669"/>
    <property type="project" value="TreeGrafter"/>
</dbReference>
<gene>
    <name evidence="4" type="ORF">SAMN05216508_1227</name>
</gene>
<comment type="cofactor">
    <cofactor evidence="1">
        <name>Mg(2+)</name>
        <dbReference type="ChEBI" id="CHEBI:18420"/>
    </cofactor>
</comment>
<dbReference type="RefSeq" id="WP_173328274.1">
    <property type="nucleotide sequence ID" value="NZ_CACWQI010000058.1"/>
</dbReference>
<dbReference type="InterPro" id="IPR015797">
    <property type="entry name" value="NUDIX_hydrolase-like_dom_sf"/>
</dbReference>
<organism evidence="4 5">
    <name type="scientific">Eubacterium pyruvativorans</name>
    <dbReference type="NCBI Taxonomy" id="155865"/>
    <lineage>
        <taxon>Bacteria</taxon>
        <taxon>Bacillati</taxon>
        <taxon>Bacillota</taxon>
        <taxon>Clostridia</taxon>
        <taxon>Eubacteriales</taxon>
        <taxon>Eubacteriaceae</taxon>
        <taxon>Eubacterium</taxon>
    </lineage>
</organism>
<dbReference type="SUPFAM" id="SSF55811">
    <property type="entry name" value="Nudix"/>
    <property type="match status" value="1"/>
</dbReference>
<keyword evidence="5" id="KW-1185">Reference proteome</keyword>
<protein>
    <submittedName>
        <fullName evidence="4">ADP-ribose pyrophosphatase</fullName>
    </submittedName>
</protein>
<proteinExistence type="predicted"/>
<reference evidence="4 5" key="1">
    <citation type="submission" date="2016-10" db="EMBL/GenBank/DDBJ databases">
        <authorList>
            <person name="de Groot N.N."/>
        </authorList>
    </citation>
    <scope>NUCLEOTIDE SEQUENCE [LARGE SCALE GENOMIC DNA]</scope>
    <source>
        <strain evidence="4 5">KHGC13</strain>
    </source>
</reference>
<evidence type="ECO:0000259" key="3">
    <source>
        <dbReference type="PROSITE" id="PS51462"/>
    </source>
</evidence>
<dbReference type="GO" id="GO:0016787">
    <property type="term" value="F:hydrolase activity"/>
    <property type="evidence" value="ECO:0007669"/>
    <property type="project" value="UniProtKB-KW"/>
</dbReference>
<dbReference type="STRING" id="155865.SAMN05216515_1256"/>
<dbReference type="Proteomes" id="UP000198817">
    <property type="component" value="Unassembled WGS sequence"/>
</dbReference>
<dbReference type="GO" id="GO:0006753">
    <property type="term" value="P:nucleoside phosphate metabolic process"/>
    <property type="evidence" value="ECO:0007669"/>
    <property type="project" value="TreeGrafter"/>
</dbReference>
<evidence type="ECO:0000256" key="2">
    <source>
        <dbReference type="ARBA" id="ARBA00022801"/>
    </source>
</evidence>
<keyword evidence="2" id="KW-0378">Hydrolase</keyword>
<dbReference type="AlphaFoldDB" id="A0A1I7HQI1"/>
<dbReference type="CDD" id="cd03424">
    <property type="entry name" value="NUDIX_ADPRase_Nudt5_UGPPase_Nudt14"/>
    <property type="match status" value="1"/>
</dbReference>
<name>A0A1I7HQI1_9FIRM</name>
<sequence length="189" mass="21304">MTYREKKLDSTYSFRGHIVNVRVDHVEAVGGRTAVREVAEHADGVVMAALLEDGRILLERQFRYAVGKEVLEVPAGKMDPGEEPVGSALRELREETGYRAGKIRELTSAYSSVGFCTEKLHIFLCTDLTQGERDLDETEDIEIVPYPLEEVWNMAMTGEIEDAKTQIAVLMTMELVRSGKLDEYMEKSE</sequence>
<dbReference type="Gene3D" id="3.90.79.10">
    <property type="entry name" value="Nucleoside Triphosphate Pyrophosphohydrolase"/>
    <property type="match status" value="1"/>
</dbReference>
<dbReference type="GO" id="GO:0019693">
    <property type="term" value="P:ribose phosphate metabolic process"/>
    <property type="evidence" value="ECO:0007669"/>
    <property type="project" value="TreeGrafter"/>
</dbReference>
<accession>A0A1I7HQI1</accession>
<dbReference type="EMBL" id="FPBT01000022">
    <property type="protein sequence ID" value="SFU62921.1"/>
    <property type="molecule type" value="Genomic_DNA"/>
</dbReference>
<dbReference type="PROSITE" id="PS51462">
    <property type="entry name" value="NUDIX"/>
    <property type="match status" value="1"/>
</dbReference>
<feature type="domain" description="Nudix hydrolase" evidence="3">
    <location>
        <begin position="40"/>
        <end position="168"/>
    </location>
</feature>
<dbReference type="InterPro" id="IPR000086">
    <property type="entry name" value="NUDIX_hydrolase_dom"/>
</dbReference>
<dbReference type="PANTHER" id="PTHR11839:SF18">
    <property type="entry name" value="NUDIX HYDROLASE DOMAIN-CONTAINING PROTEIN"/>
    <property type="match status" value="1"/>
</dbReference>
<evidence type="ECO:0000313" key="5">
    <source>
        <dbReference type="Proteomes" id="UP000198817"/>
    </source>
</evidence>
<evidence type="ECO:0000256" key="1">
    <source>
        <dbReference type="ARBA" id="ARBA00001946"/>
    </source>
</evidence>
<dbReference type="Pfam" id="PF00293">
    <property type="entry name" value="NUDIX"/>
    <property type="match status" value="1"/>
</dbReference>
<dbReference type="PANTHER" id="PTHR11839">
    <property type="entry name" value="UDP/ADP-SUGAR PYROPHOSPHATASE"/>
    <property type="match status" value="1"/>
</dbReference>